<feature type="region of interest" description="Disordered" evidence="1">
    <location>
        <begin position="1"/>
        <end position="25"/>
    </location>
</feature>
<accession>A0A1T4U5H7</accession>
<gene>
    <name evidence="4" type="ORF">SAMN02745132_00785</name>
</gene>
<sequence length="361" mass="40316">MSNHSDSTNFESVPSGTSTEKTHQDDLPIATSQNVAESCCQYLDPDGVVHQCFEPAGETGFCFWHDENAPKDGPTVKTQLEEYAKKGGQLRGIVVKRADLQDVNLVRHGPGGGYDLSYANFYRSNMTNAHLFNAKFDNGSLMKADLHDANIHCASFINCNLLGVKLTDTKIDNIKIGSTLQQEAEGRVAERKRDMEKALDLFEQSEEIYRDLRKASEAQGIFTMAGQFLQKELTMRRYQMPYFSTQRAMSKTVDLFCGYGESPIRVIFFSLALILLCAIIYFQTGIQYAGDYVGFSSQQTAGENFWAFSDCLYYSVVTFTTLGYGDFIPIGMSRLVAATEAFTGSFTIALFVVVFVKKMTR</sequence>
<dbReference type="OrthoDB" id="9813518at2"/>
<dbReference type="AlphaFoldDB" id="A0A1T4U5H7"/>
<dbReference type="Gene3D" id="2.160.20.80">
    <property type="entry name" value="E3 ubiquitin-protein ligase SopA"/>
    <property type="match status" value="1"/>
</dbReference>
<dbReference type="Proteomes" id="UP000190162">
    <property type="component" value="Unassembled WGS sequence"/>
</dbReference>
<feature type="compositionally biased region" description="Polar residues" evidence="1">
    <location>
        <begin position="1"/>
        <end position="19"/>
    </location>
</feature>
<keyword evidence="2" id="KW-0812">Transmembrane</keyword>
<dbReference type="Pfam" id="PF07885">
    <property type="entry name" value="Ion_trans_2"/>
    <property type="match status" value="1"/>
</dbReference>
<name>A0A1T4U5H7_9GAMM</name>
<keyword evidence="2" id="KW-1133">Transmembrane helix</keyword>
<dbReference type="InterPro" id="IPR013099">
    <property type="entry name" value="K_chnl_dom"/>
</dbReference>
<dbReference type="SUPFAM" id="SSF141571">
    <property type="entry name" value="Pentapeptide repeat-like"/>
    <property type="match status" value="1"/>
</dbReference>
<evidence type="ECO:0000256" key="1">
    <source>
        <dbReference type="SAM" id="MobiDB-lite"/>
    </source>
</evidence>
<evidence type="ECO:0000259" key="3">
    <source>
        <dbReference type="Pfam" id="PF07885"/>
    </source>
</evidence>
<dbReference type="Pfam" id="PF00805">
    <property type="entry name" value="Pentapeptide"/>
    <property type="match status" value="1"/>
</dbReference>
<keyword evidence="5" id="KW-1185">Reference proteome</keyword>
<proteinExistence type="predicted"/>
<dbReference type="EMBL" id="FUXU01000006">
    <property type="protein sequence ID" value="SKA47850.1"/>
    <property type="molecule type" value="Genomic_DNA"/>
</dbReference>
<evidence type="ECO:0000256" key="2">
    <source>
        <dbReference type="SAM" id="Phobius"/>
    </source>
</evidence>
<dbReference type="Gene3D" id="1.10.287.70">
    <property type="match status" value="1"/>
</dbReference>
<feature type="transmembrane region" description="Helical" evidence="2">
    <location>
        <begin position="266"/>
        <end position="284"/>
    </location>
</feature>
<reference evidence="5" key="1">
    <citation type="submission" date="2017-02" db="EMBL/GenBank/DDBJ databases">
        <authorList>
            <person name="Varghese N."/>
            <person name="Submissions S."/>
        </authorList>
    </citation>
    <scope>NUCLEOTIDE SEQUENCE [LARGE SCALE GENOMIC DNA]</scope>
    <source>
        <strain evidence="5">DSM 22720</strain>
    </source>
</reference>
<dbReference type="SUPFAM" id="SSF81324">
    <property type="entry name" value="Voltage-gated potassium channels"/>
    <property type="match status" value="1"/>
</dbReference>
<feature type="domain" description="Potassium channel" evidence="3">
    <location>
        <begin position="274"/>
        <end position="360"/>
    </location>
</feature>
<feature type="transmembrane region" description="Helical" evidence="2">
    <location>
        <begin position="336"/>
        <end position="356"/>
    </location>
</feature>
<dbReference type="InterPro" id="IPR001646">
    <property type="entry name" value="5peptide_repeat"/>
</dbReference>
<protein>
    <submittedName>
        <fullName evidence="4">Ion channel</fullName>
    </submittedName>
</protein>
<dbReference type="RefSeq" id="WP_078751268.1">
    <property type="nucleotide sequence ID" value="NZ_FUXU01000006.1"/>
</dbReference>
<evidence type="ECO:0000313" key="5">
    <source>
        <dbReference type="Proteomes" id="UP000190162"/>
    </source>
</evidence>
<evidence type="ECO:0000313" key="4">
    <source>
        <dbReference type="EMBL" id="SKA47850.1"/>
    </source>
</evidence>
<keyword evidence="2" id="KW-0472">Membrane</keyword>
<organism evidence="4 5">
    <name type="scientific">Enterovibrio nigricans DSM 22720</name>
    <dbReference type="NCBI Taxonomy" id="1121868"/>
    <lineage>
        <taxon>Bacteria</taxon>
        <taxon>Pseudomonadati</taxon>
        <taxon>Pseudomonadota</taxon>
        <taxon>Gammaproteobacteria</taxon>
        <taxon>Vibrionales</taxon>
        <taxon>Vibrionaceae</taxon>
        <taxon>Enterovibrio</taxon>
    </lineage>
</organism>